<dbReference type="EMBL" id="PKMI01000008">
    <property type="protein sequence ID" value="RBA20897.1"/>
    <property type="molecule type" value="Genomic_DNA"/>
</dbReference>
<gene>
    <name evidence="2" type="ORF">FPRO05_08344</name>
</gene>
<accession>A0A365NJ86</accession>
<feature type="compositionally biased region" description="Basic and acidic residues" evidence="1">
    <location>
        <begin position="26"/>
        <end position="55"/>
    </location>
</feature>
<comment type="caution">
    <text evidence="2">The sequence shown here is derived from an EMBL/GenBank/DDBJ whole genome shotgun (WGS) entry which is preliminary data.</text>
</comment>
<protein>
    <submittedName>
        <fullName evidence="2">Uncharacterized protein</fullName>
    </submittedName>
</protein>
<proteinExistence type="predicted"/>
<reference evidence="2 3" key="1">
    <citation type="submission" date="2017-12" db="EMBL/GenBank/DDBJ databases">
        <title>Genome sequence of the mycotoxigenic crop pathogen Fusarium proliferatum, strain ITEM 2341 from Date Palm.</title>
        <authorList>
            <person name="Almiman B.F."/>
            <person name="Shittu T.A."/>
            <person name="Muthumeenakshi S."/>
            <person name="Baroncelli R."/>
            <person name="Sreenivasaprasada S."/>
        </authorList>
    </citation>
    <scope>NUCLEOTIDE SEQUENCE [LARGE SCALE GENOMIC DNA]</scope>
    <source>
        <strain evidence="2 3">ITEM 2341</strain>
    </source>
</reference>
<evidence type="ECO:0000256" key="1">
    <source>
        <dbReference type="SAM" id="MobiDB-lite"/>
    </source>
</evidence>
<organism evidence="2 3">
    <name type="scientific">Gibberella intermedia</name>
    <name type="common">Bulb rot disease fungus</name>
    <name type="synonym">Fusarium proliferatum</name>
    <dbReference type="NCBI Taxonomy" id="948311"/>
    <lineage>
        <taxon>Eukaryota</taxon>
        <taxon>Fungi</taxon>
        <taxon>Dikarya</taxon>
        <taxon>Ascomycota</taxon>
        <taxon>Pezizomycotina</taxon>
        <taxon>Sordariomycetes</taxon>
        <taxon>Hypocreomycetidae</taxon>
        <taxon>Hypocreales</taxon>
        <taxon>Nectriaceae</taxon>
        <taxon>Fusarium</taxon>
        <taxon>Fusarium fujikuroi species complex</taxon>
    </lineage>
</organism>
<dbReference type="Proteomes" id="UP000251714">
    <property type="component" value="Unassembled WGS sequence"/>
</dbReference>
<name>A0A365NJ86_GIBIN</name>
<feature type="region of interest" description="Disordered" evidence="1">
    <location>
        <begin position="1"/>
        <end position="87"/>
    </location>
</feature>
<evidence type="ECO:0000313" key="3">
    <source>
        <dbReference type="Proteomes" id="UP000251714"/>
    </source>
</evidence>
<sequence length="135" mass="15147">MATDSAKNADVPKEQSIPDNKTTPEAAEHSSTEVNKNKTDMTNNVKKDDKTGDVKKNRRKVGMSITTSSPTPRRKNPSPRTLISGVPTTMKLPSKAHEYMAKVEDDDFAYLEHYYDHAKLSEHDLLELGAREMFP</sequence>
<dbReference type="AlphaFoldDB" id="A0A365NJ86"/>
<evidence type="ECO:0000313" key="2">
    <source>
        <dbReference type="EMBL" id="RBA20897.1"/>
    </source>
</evidence>